<dbReference type="EMBL" id="PYNS01000017">
    <property type="protein sequence ID" value="PSV09655.1"/>
    <property type="molecule type" value="Genomic_DNA"/>
</dbReference>
<dbReference type="InterPro" id="IPR017642">
    <property type="entry name" value="DNA_S_mod_DndB"/>
</dbReference>
<evidence type="ECO:0000313" key="2">
    <source>
        <dbReference type="Proteomes" id="UP000240530"/>
    </source>
</evidence>
<name>A0A2T3KT34_PHOLD</name>
<dbReference type="CDD" id="cd16413">
    <property type="entry name" value="DGQHR_domain"/>
    <property type="match status" value="1"/>
</dbReference>
<organism evidence="1 2">
    <name type="scientific">Photobacterium leiognathi subsp. mandapamensis</name>
    <name type="common">Photobacterium mandapamensis</name>
    <dbReference type="NCBI Taxonomy" id="48408"/>
    <lineage>
        <taxon>Bacteria</taxon>
        <taxon>Pseudomonadati</taxon>
        <taxon>Pseudomonadota</taxon>
        <taxon>Gammaproteobacteria</taxon>
        <taxon>Vibrionales</taxon>
        <taxon>Vibrionaceae</taxon>
        <taxon>Photobacterium</taxon>
    </lineage>
</organism>
<dbReference type="Proteomes" id="UP000240530">
    <property type="component" value="Unassembled WGS sequence"/>
</dbReference>
<comment type="caution">
    <text evidence="1">The sequence shown here is derived from an EMBL/GenBank/DDBJ whole genome shotgun (WGS) entry which is preliminary data.</text>
</comment>
<sequence length="375" mass="42743">MSSFIKEPAIYVSQPYSDFYIASIPVQQLVDVCYSFPAVYGGDVLNGVQRGINEKRVQDISSFALTENALFPNAIILSANILSNGELVSEDKCWYIDSNNILHVPTNEPCASIVDGQHRLAGLKKALETGQLDSDFRVVCAIYMELMPPQQAEIFATINFNQQKVDKSLAYQLFGYDLDSTSREYWAPDTLAIFISRLLNKETDSPFYDRVNYGMKKAKYGDGDIDWNISTSTIVEGVCRLISKNPTNDRYYLHEKKLIKNKRDSLDLGNNPPPLRYLYLERKDSEIYDIVLFFFSKLKDALWKDDTRFMYKTIGIQASFDILKLLISKYGVSLDRIENALKEVNCNKLAELTVNYSGIGRLQIRDELKQQLGLL</sequence>
<dbReference type="Pfam" id="PF14072">
    <property type="entry name" value="DndB"/>
    <property type="match status" value="1"/>
</dbReference>
<accession>A0A2T3KT34</accession>
<dbReference type="AlphaFoldDB" id="A0A2T3KT34"/>
<reference evidence="1 2" key="1">
    <citation type="submission" date="2018-03" db="EMBL/GenBank/DDBJ databases">
        <title>Whole genome sequencing of Histamine producing bacteria.</title>
        <authorList>
            <person name="Butler K."/>
        </authorList>
    </citation>
    <scope>NUCLEOTIDE SEQUENCE [LARGE SCALE GENOMIC DNA]</scope>
    <source>
        <strain evidence="1 2">Res.4.1</strain>
    </source>
</reference>
<protein>
    <submittedName>
        <fullName evidence="1">DNA phosphorothioation-associated DGQHR protein 1</fullName>
    </submittedName>
</protein>
<dbReference type="InterPro" id="IPR017601">
    <property type="entry name" value="DGQHR-contain_dom"/>
</dbReference>
<dbReference type="NCBIfam" id="TIGR03187">
    <property type="entry name" value="DGQHR"/>
    <property type="match status" value="1"/>
</dbReference>
<gene>
    <name evidence="1" type="ORF">C0W93_14540</name>
</gene>
<evidence type="ECO:0000313" key="1">
    <source>
        <dbReference type="EMBL" id="PSV09655.1"/>
    </source>
</evidence>
<proteinExistence type="predicted"/>